<dbReference type="PANTHER" id="PTHR48021">
    <property type="match status" value="1"/>
</dbReference>
<keyword evidence="7 8" id="KW-0472">Membrane</keyword>
<name>A0AAN7ZSF1_9COLE</name>
<feature type="transmembrane region" description="Helical" evidence="8">
    <location>
        <begin position="441"/>
        <end position="459"/>
    </location>
</feature>
<comment type="subcellular location">
    <subcellularLocation>
        <location evidence="1">Cell membrane</location>
        <topology evidence="1">Multi-pass membrane protein</topology>
    </subcellularLocation>
</comment>
<feature type="transmembrane region" description="Helical" evidence="8">
    <location>
        <begin position="370"/>
        <end position="389"/>
    </location>
</feature>
<sequence length="491" mass="54685">MSKKRRHSAIAQTIAIMAKNDLMLGVGMALGYVTILIPALTNKNAKEFIYLNDTEISWIGSLMPVSSFLGGIVSGPVTEPFGRKHSMMIWSIPLVLSTIIFYIANQLWHLYIAIFLGGLTAGIVQAPVLSYVAEVTEPRLRGMLSATNVLTIFLGIFLQFVVGSVVDWRTAALIMGIAPLSAFFWLWFVPETPYWLLARNKSDQALQSLAWLRGWVALDDVKEEFEQIRVGYLEPVSNNKDTRKEPLKTSIVDKYCTKSFLWPLGLVSFFYILPSFSGITTLITFAVVVFSTLRVSIPKYEATVLMGLAQFVGCFLCIFCIKYWGKRVTGVVSITGVCLCNIFVGIYAYLYDIIKLDFDVADNTNSELKYKWVPLFFLVSLAFIGNCGLKNLPYILSGEVFSNDTRSVGCGLSISFFFISYFLSARFLLATISLLTLPGLFWAYACMCAIGLLVVIFGLPETEGKTLEEIINHFNGTCKISSNKTQTYSDA</sequence>
<dbReference type="EMBL" id="JAVRBK010000003">
    <property type="protein sequence ID" value="KAK5647003.1"/>
    <property type="molecule type" value="Genomic_DNA"/>
</dbReference>
<dbReference type="Proteomes" id="UP001329430">
    <property type="component" value="Chromosome 3"/>
</dbReference>
<protein>
    <recommendedName>
        <fullName evidence="9">Major facilitator superfamily (MFS) profile domain-containing protein</fullName>
    </recommendedName>
</protein>
<evidence type="ECO:0000256" key="6">
    <source>
        <dbReference type="ARBA" id="ARBA00022989"/>
    </source>
</evidence>
<accession>A0AAN7ZSF1</accession>
<feature type="transmembrane region" description="Helical" evidence="8">
    <location>
        <begin position="410"/>
        <end position="435"/>
    </location>
</feature>
<dbReference type="Gene3D" id="1.20.1250.20">
    <property type="entry name" value="MFS general substrate transporter like domains"/>
    <property type="match status" value="1"/>
</dbReference>
<feature type="transmembrane region" description="Helical" evidence="8">
    <location>
        <begin position="56"/>
        <end position="75"/>
    </location>
</feature>
<keyword evidence="11" id="KW-1185">Reference proteome</keyword>
<feature type="transmembrane region" description="Helical" evidence="8">
    <location>
        <begin position="260"/>
        <end position="290"/>
    </location>
</feature>
<evidence type="ECO:0000256" key="7">
    <source>
        <dbReference type="ARBA" id="ARBA00023136"/>
    </source>
</evidence>
<feature type="transmembrane region" description="Helical" evidence="8">
    <location>
        <begin position="168"/>
        <end position="189"/>
    </location>
</feature>
<dbReference type="InterPro" id="IPR020846">
    <property type="entry name" value="MFS_dom"/>
</dbReference>
<reference evidence="10 11" key="1">
    <citation type="journal article" date="2024" name="Insects">
        <title>An Improved Chromosome-Level Genome Assembly of the Firefly Pyrocoelia pectoralis.</title>
        <authorList>
            <person name="Fu X."/>
            <person name="Meyer-Rochow V.B."/>
            <person name="Ballantyne L."/>
            <person name="Zhu X."/>
        </authorList>
    </citation>
    <scope>NUCLEOTIDE SEQUENCE [LARGE SCALE GENOMIC DNA]</scope>
    <source>
        <strain evidence="10">XCY_ONT2</strain>
    </source>
</reference>
<feature type="transmembrane region" description="Helical" evidence="8">
    <location>
        <begin position="21"/>
        <end position="41"/>
    </location>
</feature>
<keyword evidence="6 8" id="KW-1133">Transmembrane helix</keyword>
<evidence type="ECO:0000256" key="8">
    <source>
        <dbReference type="SAM" id="Phobius"/>
    </source>
</evidence>
<dbReference type="Pfam" id="PF00083">
    <property type="entry name" value="Sugar_tr"/>
    <property type="match status" value="1"/>
</dbReference>
<dbReference type="PANTHER" id="PTHR48021:SF39">
    <property type="entry name" value="MAJOR FACILITATOR SUPERFAMILY (MFS) PROFILE DOMAIN-CONTAINING PROTEIN"/>
    <property type="match status" value="1"/>
</dbReference>
<feature type="transmembrane region" description="Helical" evidence="8">
    <location>
        <begin position="302"/>
        <end position="321"/>
    </location>
</feature>
<evidence type="ECO:0000313" key="10">
    <source>
        <dbReference type="EMBL" id="KAK5647003.1"/>
    </source>
</evidence>
<dbReference type="AlphaFoldDB" id="A0AAN7ZSF1"/>
<dbReference type="PROSITE" id="PS00217">
    <property type="entry name" value="SUGAR_TRANSPORT_2"/>
    <property type="match status" value="1"/>
</dbReference>
<feature type="transmembrane region" description="Helical" evidence="8">
    <location>
        <begin position="110"/>
        <end position="132"/>
    </location>
</feature>
<dbReference type="FunFam" id="1.20.1250.20:FF:000218">
    <property type="entry name" value="facilitated trehalose transporter Tret1"/>
    <property type="match status" value="1"/>
</dbReference>
<dbReference type="GO" id="GO:0005886">
    <property type="term" value="C:plasma membrane"/>
    <property type="evidence" value="ECO:0007669"/>
    <property type="project" value="UniProtKB-SubCell"/>
</dbReference>
<dbReference type="PROSITE" id="PS50850">
    <property type="entry name" value="MFS"/>
    <property type="match status" value="1"/>
</dbReference>
<keyword evidence="5 8" id="KW-0812">Transmembrane</keyword>
<evidence type="ECO:0000256" key="4">
    <source>
        <dbReference type="ARBA" id="ARBA00022597"/>
    </source>
</evidence>
<dbReference type="GO" id="GO:0022857">
    <property type="term" value="F:transmembrane transporter activity"/>
    <property type="evidence" value="ECO:0007669"/>
    <property type="project" value="InterPro"/>
</dbReference>
<feature type="transmembrane region" description="Helical" evidence="8">
    <location>
        <begin position="87"/>
        <end position="104"/>
    </location>
</feature>
<evidence type="ECO:0000256" key="1">
    <source>
        <dbReference type="ARBA" id="ARBA00004651"/>
    </source>
</evidence>
<keyword evidence="4" id="KW-0762">Sugar transport</keyword>
<gene>
    <name evidence="10" type="ORF">RI129_005467</name>
</gene>
<keyword evidence="2" id="KW-0813">Transport</keyword>
<evidence type="ECO:0000256" key="3">
    <source>
        <dbReference type="ARBA" id="ARBA00022475"/>
    </source>
</evidence>
<feature type="transmembrane region" description="Helical" evidence="8">
    <location>
        <begin position="144"/>
        <end position="162"/>
    </location>
</feature>
<dbReference type="InterPro" id="IPR050549">
    <property type="entry name" value="MFS_Trehalose_Transporter"/>
</dbReference>
<dbReference type="InterPro" id="IPR036259">
    <property type="entry name" value="MFS_trans_sf"/>
</dbReference>
<organism evidence="10 11">
    <name type="scientific">Pyrocoelia pectoralis</name>
    <dbReference type="NCBI Taxonomy" id="417401"/>
    <lineage>
        <taxon>Eukaryota</taxon>
        <taxon>Metazoa</taxon>
        <taxon>Ecdysozoa</taxon>
        <taxon>Arthropoda</taxon>
        <taxon>Hexapoda</taxon>
        <taxon>Insecta</taxon>
        <taxon>Pterygota</taxon>
        <taxon>Neoptera</taxon>
        <taxon>Endopterygota</taxon>
        <taxon>Coleoptera</taxon>
        <taxon>Polyphaga</taxon>
        <taxon>Elateriformia</taxon>
        <taxon>Elateroidea</taxon>
        <taxon>Lampyridae</taxon>
        <taxon>Lampyrinae</taxon>
        <taxon>Pyrocoelia</taxon>
    </lineage>
</organism>
<feature type="transmembrane region" description="Helical" evidence="8">
    <location>
        <begin position="328"/>
        <end position="350"/>
    </location>
</feature>
<evidence type="ECO:0000256" key="2">
    <source>
        <dbReference type="ARBA" id="ARBA00022448"/>
    </source>
</evidence>
<evidence type="ECO:0000256" key="5">
    <source>
        <dbReference type="ARBA" id="ARBA00022692"/>
    </source>
</evidence>
<proteinExistence type="predicted"/>
<comment type="caution">
    <text evidence="10">The sequence shown here is derived from an EMBL/GenBank/DDBJ whole genome shotgun (WGS) entry which is preliminary data.</text>
</comment>
<evidence type="ECO:0000259" key="9">
    <source>
        <dbReference type="PROSITE" id="PS50850"/>
    </source>
</evidence>
<dbReference type="InterPro" id="IPR005829">
    <property type="entry name" value="Sugar_transporter_CS"/>
</dbReference>
<keyword evidence="3" id="KW-1003">Cell membrane</keyword>
<dbReference type="InterPro" id="IPR005828">
    <property type="entry name" value="MFS_sugar_transport-like"/>
</dbReference>
<evidence type="ECO:0000313" key="11">
    <source>
        <dbReference type="Proteomes" id="UP001329430"/>
    </source>
</evidence>
<dbReference type="SUPFAM" id="SSF103473">
    <property type="entry name" value="MFS general substrate transporter"/>
    <property type="match status" value="1"/>
</dbReference>
<feature type="domain" description="Major facilitator superfamily (MFS) profile" evidence="9">
    <location>
        <begin position="13"/>
        <end position="463"/>
    </location>
</feature>